<dbReference type="InterPro" id="IPR006638">
    <property type="entry name" value="Elp3/MiaA/NifB-like_rSAM"/>
</dbReference>
<dbReference type="GO" id="GO:0046872">
    <property type="term" value="F:metal ion binding"/>
    <property type="evidence" value="ECO:0007669"/>
    <property type="project" value="UniProtKB-KW"/>
</dbReference>
<dbReference type="PANTHER" id="PTHR11228">
    <property type="entry name" value="RADICAL SAM DOMAIN PROTEIN"/>
    <property type="match status" value="1"/>
</dbReference>
<comment type="caution">
    <text evidence="6">The sequence shown here is derived from an EMBL/GenBank/DDBJ whole genome shotgun (WGS) entry which is preliminary data.</text>
</comment>
<dbReference type="PROSITE" id="PS51918">
    <property type="entry name" value="RADICAL_SAM"/>
    <property type="match status" value="1"/>
</dbReference>
<dbReference type="InterPro" id="IPR013785">
    <property type="entry name" value="Aldolase_TIM"/>
</dbReference>
<keyword evidence="2" id="KW-0479">Metal-binding</keyword>
<accession>A0A2G9YAS8</accession>
<gene>
    <name evidence="6" type="ORF">COX46_03075</name>
</gene>
<dbReference type="GO" id="GO:0051536">
    <property type="term" value="F:iron-sulfur cluster binding"/>
    <property type="evidence" value="ECO:0007669"/>
    <property type="project" value="UniProtKB-KW"/>
</dbReference>
<dbReference type="SMART" id="SM00729">
    <property type="entry name" value="Elp3"/>
    <property type="match status" value="1"/>
</dbReference>
<proteinExistence type="predicted"/>
<dbReference type="SFLD" id="SFLDG01067">
    <property type="entry name" value="SPASM/twitch_domain_containing"/>
    <property type="match status" value="1"/>
</dbReference>
<dbReference type="InterPro" id="IPR007197">
    <property type="entry name" value="rSAM"/>
</dbReference>
<dbReference type="PANTHER" id="PTHR11228:SF7">
    <property type="entry name" value="PQQA PEPTIDE CYCLASE"/>
    <property type="match status" value="1"/>
</dbReference>
<keyword evidence="4" id="KW-0411">Iron-sulfur</keyword>
<dbReference type="AlphaFoldDB" id="A0A2G9YAS8"/>
<dbReference type="SUPFAM" id="SSF102114">
    <property type="entry name" value="Radical SAM enzymes"/>
    <property type="match status" value="1"/>
</dbReference>
<dbReference type="Pfam" id="PF04055">
    <property type="entry name" value="Radical_SAM"/>
    <property type="match status" value="1"/>
</dbReference>
<feature type="non-terminal residue" evidence="6">
    <location>
        <position position="274"/>
    </location>
</feature>
<dbReference type="CDD" id="cd01335">
    <property type="entry name" value="Radical_SAM"/>
    <property type="match status" value="1"/>
</dbReference>
<sequence>MKVSRICRTSTKVFKTRFTPNTRIPLSVYLSVTDRCPHACEYCNIPNRALREMTTEEIISLVRQVKNTGAERLQLVGGEPLLRKDIGTIINYAKDEGLYVTASSTGFFPEKIEAIKNIDLIFLSFDGDERIHDAHKGRGTYARLMETIRICKVLGVNFMTTTVITKLNKDTIDFILQTARANNFMTVFQPLYYTLNDYQGHFHLARVSDKFVLTNEEIREVFKRLIIAKRDGAPLASSLPYLEYIVKWKDYQQIYSPHKDSHVKCWAGRLYCYI</sequence>
<dbReference type="Proteomes" id="UP000230392">
    <property type="component" value="Unassembled WGS sequence"/>
</dbReference>
<keyword evidence="3" id="KW-0408">Iron</keyword>
<evidence type="ECO:0000313" key="6">
    <source>
        <dbReference type="EMBL" id="PIP16302.1"/>
    </source>
</evidence>
<dbReference type="InterPro" id="IPR050377">
    <property type="entry name" value="Radical_SAM_PqqE_MftC-like"/>
</dbReference>
<dbReference type="Gene3D" id="3.20.20.70">
    <property type="entry name" value="Aldolase class I"/>
    <property type="match status" value="1"/>
</dbReference>
<evidence type="ECO:0000256" key="4">
    <source>
        <dbReference type="ARBA" id="ARBA00023014"/>
    </source>
</evidence>
<evidence type="ECO:0000256" key="3">
    <source>
        <dbReference type="ARBA" id="ARBA00023004"/>
    </source>
</evidence>
<reference evidence="6 7" key="1">
    <citation type="submission" date="2017-09" db="EMBL/GenBank/DDBJ databases">
        <title>Depth-based differentiation of microbial function through sediment-hosted aquifers and enrichment of novel symbionts in the deep terrestrial subsurface.</title>
        <authorList>
            <person name="Probst A.J."/>
            <person name="Ladd B."/>
            <person name="Jarett J.K."/>
            <person name="Geller-Mcgrath D.E."/>
            <person name="Sieber C.M."/>
            <person name="Emerson J.B."/>
            <person name="Anantharaman K."/>
            <person name="Thomas B.C."/>
            <person name="Malmstrom R."/>
            <person name="Stieglmeier M."/>
            <person name="Klingl A."/>
            <person name="Woyke T."/>
            <person name="Ryan C.M."/>
            <person name="Banfield J.F."/>
        </authorList>
    </citation>
    <scope>NUCLEOTIDE SEQUENCE [LARGE SCALE GENOMIC DNA]</scope>
    <source>
        <strain evidence="6">CG23_combo_of_CG06-09_8_20_14_all_48_7</strain>
    </source>
</reference>
<protein>
    <recommendedName>
        <fullName evidence="5">Radical SAM core domain-containing protein</fullName>
    </recommendedName>
</protein>
<dbReference type="EMBL" id="PCRF01000149">
    <property type="protein sequence ID" value="PIP16302.1"/>
    <property type="molecule type" value="Genomic_DNA"/>
</dbReference>
<dbReference type="InterPro" id="IPR058240">
    <property type="entry name" value="rSAM_sf"/>
</dbReference>
<organism evidence="6 7">
    <name type="scientific">bacterium (Candidatus Ratteibacteria) CG23_combo_of_CG06-09_8_20_14_all_48_7</name>
    <dbReference type="NCBI Taxonomy" id="2014292"/>
    <lineage>
        <taxon>Bacteria</taxon>
        <taxon>Candidatus Ratteibacteria</taxon>
    </lineage>
</organism>
<evidence type="ECO:0000259" key="5">
    <source>
        <dbReference type="PROSITE" id="PS51918"/>
    </source>
</evidence>
<feature type="domain" description="Radical SAM core" evidence="5">
    <location>
        <begin position="22"/>
        <end position="236"/>
    </location>
</feature>
<name>A0A2G9YAS8_9BACT</name>
<keyword evidence="1" id="KW-0949">S-adenosyl-L-methionine</keyword>
<dbReference type="SFLD" id="SFLDS00029">
    <property type="entry name" value="Radical_SAM"/>
    <property type="match status" value="1"/>
</dbReference>
<evidence type="ECO:0000313" key="7">
    <source>
        <dbReference type="Proteomes" id="UP000230392"/>
    </source>
</evidence>
<dbReference type="GO" id="GO:0003824">
    <property type="term" value="F:catalytic activity"/>
    <property type="evidence" value="ECO:0007669"/>
    <property type="project" value="InterPro"/>
</dbReference>
<evidence type="ECO:0000256" key="2">
    <source>
        <dbReference type="ARBA" id="ARBA00022723"/>
    </source>
</evidence>
<evidence type="ECO:0000256" key="1">
    <source>
        <dbReference type="ARBA" id="ARBA00022691"/>
    </source>
</evidence>